<proteinExistence type="predicted"/>
<dbReference type="OrthoDB" id="10509949at2759"/>
<keyword evidence="2" id="KW-1185">Reference proteome</keyword>
<evidence type="ECO:0000313" key="2">
    <source>
        <dbReference type="Proteomes" id="UP000266861"/>
    </source>
</evidence>
<name>A0A397GQF9_9GLOM</name>
<dbReference type="EMBL" id="PQFF01000402">
    <property type="protein sequence ID" value="RHZ52559.1"/>
    <property type="molecule type" value="Genomic_DNA"/>
</dbReference>
<evidence type="ECO:0000313" key="1">
    <source>
        <dbReference type="EMBL" id="RHZ52559.1"/>
    </source>
</evidence>
<dbReference type="Proteomes" id="UP000266861">
    <property type="component" value="Unassembled WGS sequence"/>
</dbReference>
<gene>
    <name evidence="1" type="ORF">Glove_460g14</name>
</gene>
<sequence>MDLYFLGNAKMADDITVNFRIHDSNDDDVHTITIPRDTEVNTLQARIRNQLAPLFNHLHAEELDLRQVHPIINRHIQRGASVSVYLIPPANVINILVYPPNPPTERK</sequence>
<protein>
    <submittedName>
        <fullName evidence="1">Uncharacterized protein</fullName>
    </submittedName>
</protein>
<reference evidence="1 2" key="1">
    <citation type="submission" date="2018-08" db="EMBL/GenBank/DDBJ databases">
        <title>Genome and evolution of the arbuscular mycorrhizal fungus Diversispora epigaea (formerly Glomus versiforme) and its bacterial endosymbionts.</title>
        <authorList>
            <person name="Sun X."/>
            <person name="Fei Z."/>
            <person name="Harrison M."/>
        </authorList>
    </citation>
    <scope>NUCLEOTIDE SEQUENCE [LARGE SCALE GENOMIC DNA]</scope>
    <source>
        <strain evidence="1 2">IT104</strain>
    </source>
</reference>
<accession>A0A397GQF9</accession>
<comment type="caution">
    <text evidence="1">The sequence shown here is derived from an EMBL/GenBank/DDBJ whole genome shotgun (WGS) entry which is preliminary data.</text>
</comment>
<organism evidence="1 2">
    <name type="scientific">Diversispora epigaea</name>
    <dbReference type="NCBI Taxonomy" id="1348612"/>
    <lineage>
        <taxon>Eukaryota</taxon>
        <taxon>Fungi</taxon>
        <taxon>Fungi incertae sedis</taxon>
        <taxon>Mucoromycota</taxon>
        <taxon>Glomeromycotina</taxon>
        <taxon>Glomeromycetes</taxon>
        <taxon>Diversisporales</taxon>
        <taxon>Diversisporaceae</taxon>
        <taxon>Diversispora</taxon>
    </lineage>
</organism>
<dbReference type="AlphaFoldDB" id="A0A397GQF9"/>